<evidence type="ECO:0000313" key="1">
    <source>
        <dbReference type="EMBL" id="KAL0064802.1"/>
    </source>
</evidence>
<evidence type="ECO:0000313" key="2">
    <source>
        <dbReference type="Proteomes" id="UP001437256"/>
    </source>
</evidence>
<organism evidence="1 2">
    <name type="scientific">Marasmius tenuissimus</name>
    <dbReference type="NCBI Taxonomy" id="585030"/>
    <lineage>
        <taxon>Eukaryota</taxon>
        <taxon>Fungi</taxon>
        <taxon>Dikarya</taxon>
        <taxon>Basidiomycota</taxon>
        <taxon>Agaricomycotina</taxon>
        <taxon>Agaricomycetes</taxon>
        <taxon>Agaricomycetidae</taxon>
        <taxon>Agaricales</taxon>
        <taxon>Marasmiineae</taxon>
        <taxon>Marasmiaceae</taxon>
        <taxon>Marasmius</taxon>
    </lineage>
</organism>
<keyword evidence="2" id="KW-1185">Reference proteome</keyword>
<reference evidence="1 2" key="1">
    <citation type="submission" date="2024-05" db="EMBL/GenBank/DDBJ databases">
        <title>A draft genome resource for the thread blight pathogen Marasmius tenuissimus strain MS-2.</title>
        <authorList>
            <person name="Yulfo-Soto G.E."/>
            <person name="Baruah I.K."/>
            <person name="Amoako-Attah I."/>
            <person name="Bukari Y."/>
            <person name="Meinhardt L.W."/>
            <person name="Bailey B.A."/>
            <person name="Cohen S.P."/>
        </authorList>
    </citation>
    <scope>NUCLEOTIDE SEQUENCE [LARGE SCALE GENOMIC DNA]</scope>
    <source>
        <strain evidence="1 2">MS-2</strain>
    </source>
</reference>
<gene>
    <name evidence="1" type="ORF">AAF712_008199</name>
</gene>
<proteinExistence type="predicted"/>
<accession>A0ABR2ZT03</accession>
<dbReference type="Proteomes" id="UP001437256">
    <property type="component" value="Unassembled WGS sequence"/>
</dbReference>
<sequence>MEHIATGLKAVRIHLSYPYVIAFSTEATNVYEIKSSALQYISSLTPAYEGFFREGAIYLREGAVIFDPSRDAIIIVEKQVHVWNLHDGQLQNTIGLFGTVCDLPIIYDNGRVLVTLADETEEEGEQMAEFWVLACNPFDLEPQGYDYLTQLRIAAPEQHQLYHHVHASAEHGVVVGEHISLTRNPLKLYYWSPEGQPYDESVPPAHSIDIPITLSDADSMLAQYATSIDDNRFALATLETVLGSPDAPGVHQTVIRAHSLPTLNILWQDGPIAGTIKHIYHLASQGVIMAIGKVSEGLDDDPDYATWIVALDAQQGRRLQFTKLDHQKIGKKIVSCDLTTSVTEEGKIVPSDNPDIVFVTNKGDVSAFSLAAFLEEGLPSDHSGALEKTVHSSGLRLKDVDRLPGRVSIGQKSVAALDDDGSLSVFTW</sequence>
<comment type="caution">
    <text evidence="1">The sequence shown here is derived from an EMBL/GenBank/DDBJ whole genome shotgun (WGS) entry which is preliminary data.</text>
</comment>
<name>A0ABR2ZT03_9AGAR</name>
<protein>
    <submittedName>
        <fullName evidence="1">Uncharacterized protein</fullName>
    </submittedName>
</protein>
<dbReference type="EMBL" id="JBBXMP010000056">
    <property type="protein sequence ID" value="KAL0064802.1"/>
    <property type="molecule type" value="Genomic_DNA"/>
</dbReference>